<gene>
    <name evidence="1" type="ORF">Desaf_2135</name>
</gene>
<dbReference type="RefSeq" id="WP_014260205.1">
    <property type="nucleotide sequence ID" value="NC_016629.1"/>
</dbReference>
<dbReference type="EMBL" id="CP003221">
    <property type="protein sequence ID" value="EGJ50464.1"/>
    <property type="molecule type" value="Genomic_DNA"/>
</dbReference>
<evidence type="ECO:0000313" key="2">
    <source>
        <dbReference type="Proteomes" id="UP000007844"/>
    </source>
</evidence>
<keyword evidence="2" id="KW-1185">Reference proteome</keyword>
<dbReference type="SUPFAM" id="SSF53850">
    <property type="entry name" value="Periplasmic binding protein-like II"/>
    <property type="match status" value="1"/>
</dbReference>
<keyword evidence="1" id="KW-0675">Receptor</keyword>
<reference evidence="1 2" key="1">
    <citation type="journal article" date="2011" name="J. Bacteriol.">
        <title>Genome sequence of the mercury-methylating and pleomorphic Desulfovibrio africanus Strain Walvis Bay.</title>
        <authorList>
            <person name="Brown S.D."/>
            <person name="Wall J.D."/>
            <person name="Kucken A.M."/>
            <person name="Gilmour C.C."/>
            <person name="Podar M."/>
            <person name="Brandt C.C."/>
            <person name="Teshima H."/>
            <person name="Detter J.C."/>
            <person name="Han C.S."/>
            <person name="Land M.L."/>
            <person name="Lucas S."/>
            <person name="Han J."/>
            <person name="Pennacchio L."/>
            <person name="Nolan M."/>
            <person name="Pitluck S."/>
            <person name="Woyke T."/>
            <person name="Goodwin L."/>
            <person name="Palumbo A.V."/>
            <person name="Elias D.A."/>
        </authorList>
    </citation>
    <scope>NUCLEOTIDE SEQUENCE [LARGE SCALE GENOMIC DNA]</scope>
    <source>
        <strain evidence="1 2">Walvis Bay</strain>
    </source>
</reference>
<organism evidence="1 2">
    <name type="scientific">Desulfocurvibacter africanus subsp. africanus str. Walvis Bay</name>
    <dbReference type="NCBI Taxonomy" id="690850"/>
    <lineage>
        <taxon>Bacteria</taxon>
        <taxon>Pseudomonadati</taxon>
        <taxon>Thermodesulfobacteriota</taxon>
        <taxon>Desulfovibrionia</taxon>
        <taxon>Desulfovibrionales</taxon>
        <taxon>Desulfovibrionaceae</taxon>
        <taxon>Desulfocurvibacter</taxon>
    </lineage>
</organism>
<proteinExistence type="predicted"/>
<evidence type="ECO:0000313" key="1">
    <source>
        <dbReference type="EMBL" id="EGJ50464.1"/>
    </source>
</evidence>
<dbReference type="PANTHER" id="PTHR42941">
    <property type="entry name" value="SLL1037 PROTEIN"/>
    <property type="match status" value="1"/>
</dbReference>
<dbReference type="InterPro" id="IPR011852">
    <property type="entry name" value="TRAP_TAXI"/>
</dbReference>
<protein>
    <submittedName>
        <fullName evidence="1">TRAP transporter solute receptor, TAXI family</fullName>
    </submittedName>
</protein>
<dbReference type="eggNOG" id="COG2358">
    <property type="taxonomic scope" value="Bacteria"/>
</dbReference>
<sequence precursor="true">MKRVMLGAFLLMAVMAFWPLMPSKSLAGTGLQLNLGGGPSGSAMTHAANAVAILLSRSIQDLEVSSQVTLGSRANLKRLREGSLELGIVLAGDTLPDLTPIIDSPAIESGQVCAVAGLYRVPAQLAVLADSSTMLAQDLRDKRICVGSPGSSTALVAERLFSALGWWDSMEKLHLGHAEAAQALREGRADAMLLMDGLPSKHLLELASTQGVRFIDLHQSALVSGFYDLGLGYAPVNIPAGTYPGQTKPVPTFADTAWLCAMEMLPAQVVRDCLAILASTAGLEHLSILVQTAEPVAKLAQAKPLLPLHPGVMHSNEVALIPGATP</sequence>
<dbReference type="HOGENOM" id="CLU_033215_0_2_7"/>
<dbReference type="PANTHER" id="PTHR42941:SF1">
    <property type="entry name" value="SLL1037 PROTEIN"/>
    <property type="match status" value="1"/>
</dbReference>
<dbReference type="KEGG" id="daf:Desaf_2135"/>
<dbReference type="NCBIfam" id="TIGR02122">
    <property type="entry name" value="TRAP_TAXI"/>
    <property type="match status" value="1"/>
</dbReference>
<name>F3Z412_DESAF</name>
<dbReference type="Proteomes" id="UP000007844">
    <property type="component" value="Chromosome"/>
</dbReference>
<dbReference type="Pfam" id="PF16868">
    <property type="entry name" value="NMT1_3"/>
    <property type="match status" value="1"/>
</dbReference>
<accession>F3Z412</accession>
<dbReference type="Gene3D" id="3.40.190.10">
    <property type="entry name" value="Periplasmic binding protein-like II"/>
    <property type="match status" value="2"/>
</dbReference>
<dbReference type="AlphaFoldDB" id="F3Z412"/>
<dbReference type="STRING" id="690850.Desaf_2135"/>